<dbReference type="AlphaFoldDB" id="A0A830GUN1"/>
<dbReference type="PROSITE" id="PS51379">
    <property type="entry name" value="4FE4S_FER_2"/>
    <property type="match status" value="1"/>
</dbReference>
<evidence type="ECO:0000313" key="3">
    <source>
        <dbReference type="Proteomes" id="UP000610960"/>
    </source>
</evidence>
<dbReference type="EMBL" id="BMNL01000002">
    <property type="protein sequence ID" value="GGP20585.1"/>
    <property type="molecule type" value="Genomic_DNA"/>
</dbReference>
<evidence type="ECO:0000259" key="1">
    <source>
        <dbReference type="PROSITE" id="PS51379"/>
    </source>
</evidence>
<name>A0A830GUN1_9CREN</name>
<evidence type="ECO:0000313" key="2">
    <source>
        <dbReference type="EMBL" id="GGP20585.1"/>
    </source>
</evidence>
<comment type="caution">
    <text evidence="2">The sequence shown here is derived from an EMBL/GenBank/DDBJ whole genome shotgun (WGS) entry which is preliminary data.</text>
</comment>
<organism evidence="2 3">
    <name type="scientific">Thermocladium modestius</name>
    <dbReference type="NCBI Taxonomy" id="62609"/>
    <lineage>
        <taxon>Archaea</taxon>
        <taxon>Thermoproteota</taxon>
        <taxon>Thermoprotei</taxon>
        <taxon>Thermoproteales</taxon>
        <taxon>Thermoproteaceae</taxon>
        <taxon>Thermocladium</taxon>
    </lineage>
</organism>
<dbReference type="InterPro" id="IPR017896">
    <property type="entry name" value="4Fe4S_Fe-S-bd"/>
</dbReference>
<dbReference type="SUPFAM" id="SSF54862">
    <property type="entry name" value="4Fe-4S ferredoxins"/>
    <property type="match status" value="1"/>
</dbReference>
<dbReference type="RefSeq" id="WP_188596253.1">
    <property type="nucleotide sequence ID" value="NZ_BMNL01000002.1"/>
</dbReference>
<dbReference type="OrthoDB" id="15347at2157"/>
<keyword evidence="3" id="KW-1185">Reference proteome</keyword>
<gene>
    <name evidence="2" type="ORF">GCM10007981_09260</name>
</gene>
<accession>A0A830GUN1</accession>
<proteinExistence type="predicted"/>
<reference evidence="2" key="1">
    <citation type="journal article" date="2014" name="Int. J. Syst. Evol. Microbiol.">
        <title>Complete genome sequence of Corynebacterium casei LMG S-19264T (=DSM 44701T), isolated from a smear-ripened cheese.</title>
        <authorList>
            <consortium name="US DOE Joint Genome Institute (JGI-PGF)"/>
            <person name="Walter F."/>
            <person name="Albersmeier A."/>
            <person name="Kalinowski J."/>
            <person name="Ruckert C."/>
        </authorList>
    </citation>
    <scope>NUCLEOTIDE SEQUENCE</scope>
    <source>
        <strain evidence="2">JCM 10088</strain>
    </source>
</reference>
<dbReference type="Proteomes" id="UP000610960">
    <property type="component" value="Unassembled WGS sequence"/>
</dbReference>
<protein>
    <recommendedName>
        <fullName evidence="1">4Fe-4S ferredoxin-type domain-containing protein</fullName>
    </recommendedName>
</protein>
<sequence length="373" mass="40810">MFDSVIISRSLRSDGFGDALLRGFVDSMLGLKAAAVVPSFELKDWEAMVMPIRGSLLIIVMGDAECPGGTICIRPNGMEQVRIAAQEAADYSEVVQLPYVIVIDESLDWTMAVRMQRRRRAVFNKNWISGYRWLGLSFTASVERPEWGIRRLRSLGLDASYVEPRPRNNTVRSRDPVDIVDFALYCLYKALYDPMVEVGVPIVVVGRDMVVNVSGRGNFNPRPTAFLPRLSSEVPDVAVNKPLIAVHEIIRMGYEYGPVIGITREEDVDESLLAEVSNKAAVLIIGNSGSESCDSIISAVKELGIARLGRIIPTENKAIINVEQCDACGDCVRLGCNAIKMKGGYPAVIVDFCIGCGLCTATCTRNAIAMGKP</sequence>
<dbReference type="Gene3D" id="3.30.70.20">
    <property type="match status" value="1"/>
</dbReference>
<feature type="domain" description="4Fe-4S ferredoxin-type" evidence="1">
    <location>
        <begin position="344"/>
        <end position="373"/>
    </location>
</feature>
<reference evidence="2" key="2">
    <citation type="submission" date="2020-09" db="EMBL/GenBank/DDBJ databases">
        <authorList>
            <person name="Sun Q."/>
            <person name="Ohkuma M."/>
        </authorList>
    </citation>
    <scope>NUCLEOTIDE SEQUENCE</scope>
    <source>
        <strain evidence="2">JCM 10088</strain>
    </source>
</reference>